<dbReference type="GO" id="GO:0004519">
    <property type="term" value="F:endonuclease activity"/>
    <property type="evidence" value="ECO:0007669"/>
    <property type="project" value="UniProtKB-KW"/>
</dbReference>
<proteinExistence type="predicted"/>
<evidence type="ECO:0000313" key="2">
    <source>
        <dbReference type="EMBL" id="QTR53705.1"/>
    </source>
</evidence>
<name>A0A975IIF5_9GAMM</name>
<dbReference type="Gene3D" id="1.10.30.50">
    <property type="match status" value="1"/>
</dbReference>
<dbReference type="GO" id="GO:0008270">
    <property type="term" value="F:zinc ion binding"/>
    <property type="evidence" value="ECO:0007669"/>
    <property type="project" value="InterPro"/>
</dbReference>
<dbReference type="Proteomes" id="UP000672009">
    <property type="component" value="Chromosome"/>
</dbReference>
<keyword evidence="2" id="KW-0378">Hydrolase</keyword>
<dbReference type="InterPro" id="IPR003615">
    <property type="entry name" value="HNH_nuc"/>
</dbReference>
<keyword evidence="3" id="KW-1185">Reference proteome</keyword>
<dbReference type="InterPro" id="IPR002711">
    <property type="entry name" value="HNH"/>
</dbReference>
<protein>
    <submittedName>
        <fullName evidence="2">HNH endonuclease</fullName>
    </submittedName>
</protein>
<sequence length="77" mass="9109">MIKKRPYSHAKNQREIKEIQANICIFCWSSEKKEARGHHLIPYSEDGSDNIINFVTLCNDCHKKYHAGKLNIDIYRF</sequence>
<dbReference type="SMART" id="SM00507">
    <property type="entry name" value="HNHc"/>
    <property type="match status" value="1"/>
</dbReference>
<feature type="domain" description="HNH nuclease" evidence="1">
    <location>
        <begin position="12"/>
        <end position="63"/>
    </location>
</feature>
<dbReference type="EMBL" id="CP072793">
    <property type="protein sequence ID" value="QTR53705.1"/>
    <property type="molecule type" value="Genomic_DNA"/>
</dbReference>
<dbReference type="KEGG" id="tun:J9260_01025"/>
<organism evidence="2 3">
    <name type="scientific">Thiothrix unzii</name>
    <dbReference type="NCBI Taxonomy" id="111769"/>
    <lineage>
        <taxon>Bacteria</taxon>
        <taxon>Pseudomonadati</taxon>
        <taxon>Pseudomonadota</taxon>
        <taxon>Gammaproteobacteria</taxon>
        <taxon>Thiotrichales</taxon>
        <taxon>Thiotrichaceae</taxon>
        <taxon>Thiothrix</taxon>
    </lineage>
</organism>
<keyword evidence="2" id="KW-0255">Endonuclease</keyword>
<reference evidence="2" key="1">
    <citation type="submission" date="2021-04" db="EMBL/GenBank/DDBJ databases">
        <title>Genomics, taxonomy and metabolism of representatives of sulfur bacteria of the genus Thiothrix: Thiothrix fructosivorans QT, Thiothrix unzii A1T and three new species, Thiothrix subterranea sp. nov., Thiothrix litoralis sp. nov. and 'Candidatus Thiothrix anitrata' sp. nov.</title>
        <authorList>
            <person name="Ravin N.V."/>
            <person name="Smolyakov D."/>
            <person name="Rudenko T.S."/>
            <person name="Mardanov A.V."/>
            <person name="Beletsky A.V."/>
            <person name="Markov N.D."/>
            <person name="Fomenkov A.I."/>
            <person name="Roberts R.J."/>
            <person name="Karnachuk O.V."/>
            <person name="Novikov A."/>
            <person name="Grabovich M.Y."/>
        </authorList>
    </citation>
    <scope>NUCLEOTIDE SEQUENCE</scope>
    <source>
        <strain evidence="2">A1</strain>
    </source>
</reference>
<evidence type="ECO:0000313" key="3">
    <source>
        <dbReference type="Proteomes" id="UP000672009"/>
    </source>
</evidence>
<dbReference type="GO" id="GO:0003676">
    <property type="term" value="F:nucleic acid binding"/>
    <property type="evidence" value="ECO:0007669"/>
    <property type="project" value="InterPro"/>
</dbReference>
<dbReference type="RefSeq" id="WP_210219215.1">
    <property type="nucleotide sequence ID" value="NZ_CP072793.1"/>
</dbReference>
<gene>
    <name evidence="2" type="ORF">J9260_01025</name>
</gene>
<dbReference type="AlphaFoldDB" id="A0A975IIF5"/>
<dbReference type="Pfam" id="PF01844">
    <property type="entry name" value="HNH"/>
    <property type="match status" value="1"/>
</dbReference>
<accession>A0A975IIF5</accession>
<evidence type="ECO:0000259" key="1">
    <source>
        <dbReference type="SMART" id="SM00507"/>
    </source>
</evidence>
<dbReference type="CDD" id="cd00085">
    <property type="entry name" value="HNHc"/>
    <property type="match status" value="1"/>
</dbReference>
<keyword evidence="2" id="KW-0540">Nuclease</keyword>